<evidence type="ECO:0000313" key="1">
    <source>
        <dbReference type="EMBL" id="GAI32275.1"/>
    </source>
</evidence>
<dbReference type="EMBL" id="BARV01015695">
    <property type="protein sequence ID" value="GAI32275.1"/>
    <property type="molecule type" value="Genomic_DNA"/>
</dbReference>
<sequence>IPSLKVECKRLGIFEKVSFTGLVESSMVKQYLSECKILTITRPSTTQTKAGFPTKLGEYFATKRPVLATNFGDMEKYFTDGVDIIMAECGNPESIALKIKWMLQNSKDLELISQRGYDKAKQLLEYKNSVNGMINFLSFG</sequence>
<protein>
    <submittedName>
        <fullName evidence="1">Uncharacterized protein</fullName>
    </submittedName>
</protein>
<dbReference type="Gene3D" id="3.40.50.2000">
    <property type="entry name" value="Glycogen Phosphorylase B"/>
    <property type="match status" value="1"/>
</dbReference>
<gene>
    <name evidence="1" type="ORF">S06H3_27087</name>
</gene>
<feature type="non-terminal residue" evidence="1">
    <location>
        <position position="1"/>
    </location>
</feature>
<accession>X1NZQ3</accession>
<dbReference type="AlphaFoldDB" id="X1NZQ3"/>
<organism evidence="1">
    <name type="scientific">marine sediment metagenome</name>
    <dbReference type="NCBI Taxonomy" id="412755"/>
    <lineage>
        <taxon>unclassified sequences</taxon>
        <taxon>metagenomes</taxon>
        <taxon>ecological metagenomes</taxon>
    </lineage>
</organism>
<reference evidence="1" key="1">
    <citation type="journal article" date="2014" name="Front. Microbiol.">
        <title>High frequency of phylogenetically diverse reductive dehalogenase-homologous genes in deep subseafloor sedimentary metagenomes.</title>
        <authorList>
            <person name="Kawai M."/>
            <person name="Futagami T."/>
            <person name="Toyoda A."/>
            <person name="Takaki Y."/>
            <person name="Nishi S."/>
            <person name="Hori S."/>
            <person name="Arai W."/>
            <person name="Tsubouchi T."/>
            <person name="Morono Y."/>
            <person name="Uchiyama I."/>
            <person name="Ito T."/>
            <person name="Fujiyama A."/>
            <person name="Inagaki F."/>
            <person name="Takami H."/>
        </authorList>
    </citation>
    <scope>NUCLEOTIDE SEQUENCE</scope>
    <source>
        <strain evidence="1">Expedition CK06-06</strain>
    </source>
</reference>
<dbReference type="SUPFAM" id="SSF53756">
    <property type="entry name" value="UDP-Glycosyltransferase/glycogen phosphorylase"/>
    <property type="match status" value="1"/>
</dbReference>
<name>X1NZQ3_9ZZZZ</name>
<proteinExistence type="predicted"/>
<comment type="caution">
    <text evidence="1">The sequence shown here is derived from an EMBL/GenBank/DDBJ whole genome shotgun (WGS) entry which is preliminary data.</text>
</comment>
<dbReference type="Pfam" id="PF13692">
    <property type="entry name" value="Glyco_trans_1_4"/>
    <property type="match status" value="1"/>
</dbReference>